<evidence type="ECO:0000313" key="1">
    <source>
        <dbReference type="EMBL" id="GJT06635.1"/>
    </source>
</evidence>
<accession>A0ABQ5AVE9</accession>
<protein>
    <recommendedName>
        <fullName evidence="3">Reverse transcriptase domain-containing protein</fullName>
    </recommendedName>
</protein>
<name>A0ABQ5AVE9_9ASTR</name>
<sequence>MMTNKYCPRGKIKKLEFEMWNLKVKGTDVVTYSQRFQELALMYDRMFLEEIDKVKKYVGGLLDMIHGSVMATKPKTMQDAIEFATEPMDKKINTWAEWAFQQDLPKIEEEQKSGVIRLENARLRQSSRIVITPTALDHDYNVELADGRIDLYPSKLGSFDVIVAGLVGPKYHAVIGMCGKIVRCSFGDEIGSRVFNDRDVTYSLANITATKDEDKSKEKRLEDVPVVQEFPEVFPEDLPGKPLDCTRRNGRNCRSNAGTFTDTRLHKTKVPHPGGALEGDFVDDASVTDRNENNHRVRALVMTIDLDLLKKILKLTTEARKTIENSKALMFRRYVVENLKDRSKLRTEKLEPRADGTLCLNGRVGYHVMAT</sequence>
<gene>
    <name evidence="1" type="ORF">Tco_0841097</name>
</gene>
<keyword evidence="2" id="KW-1185">Reference proteome</keyword>
<dbReference type="EMBL" id="BQNB010012685">
    <property type="protein sequence ID" value="GJT06635.1"/>
    <property type="molecule type" value="Genomic_DNA"/>
</dbReference>
<evidence type="ECO:0008006" key="3">
    <source>
        <dbReference type="Google" id="ProtNLM"/>
    </source>
</evidence>
<reference evidence="1" key="1">
    <citation type="journal article" date="2022" name="Int. J. Mol. Sci.">
        <title>Draft Genome of Tanacetum Coccineum: Genomic Comparison of Closely Related Tanacetum-Family Plants.</title>
        <authorList>
            <person name="Yamashiro T."/>
            <person name="Shiraishi A."/>
            <person name="Nakayama K."/>
            <person name="Satake H."/>
        </authorList>
    </citation>
    <scope>NUCLEOTIDE SEQUENCE</scope>
</reference>
<evidence type="ECO:0000313" key="2">
    <source>
        <dbReference type="Proteomes" id="UP001151760"/>
    </source>
</evidence>
<proteinExistence type="predicted"/>
<reference evidence="1" key="2">
    <citation type="submission" date="2022-01" db="EMBL/GenBank/DDBJ databases">
        <authorList>
            <person name="Yamashiro T."/>
            <person name="Shiraishi A."/>
            <person name="Satake H."/>
            <person name="Nakayama K."/>
        </authorList>
    </citation>
    <scope>NUCLEOTIDE SEQUENCE</scope>
</reference>
<organism evidence="1 2">
    <name type="scientific">Tanacetum coccineum</name>
    <dbReference type="NCBI Taxonomy" id="301880"/>
    <lineage>
        <taxon>Eukaryota</taxon>
        <taxon>Viridiplantae</taxon>
        <taxon>Streptophyta</taxon>
        <taxon>Embryophyta</taxon>
        <taxon>Tracheophyta</taxon>
        <taxon>Spermatophyta</taxon>
        <taxon>Magnoliopsida</taxon>
        <taxon>eudicotyledons</taxon>
        <taxon>Gunneridae</taxon>
        <taxon>Pentapetalae</taxon>
        <taxon>asterids</taxon>
        <taxon>campanulids</taxon>
        <taxon>Asterales</taxon>
        <taxon>Asteraceae</taxon>
        <taxon>Asteroideae</taxon>
        <taxon>Anthemideae</taxon>
        <taxon>Anthemidinae</taxon>
        <taxon>Tanacetum</taxon>
    </lineage>
</organism>
<comment type="caution">
    <text evidence="1">The sequence shown here is derived from an EMBL/GenBank/DDBJ whole genome shotgun (WGS) entry which is preliminary data.</text>
</comment>
<dbReference type="Proteomes" id="UP001151760">
    <property type="component" value="Unassembled WGS sequence"/>
</dbReference>